<accession>A0A8J3J0V3</accession>
<name>A0A8J3J0V3_9CHLR</name>
<feature type="region of interest" description="Disordered" evidence="1">
    <location>
        <begin position="409"/>
        <end position="438"/>
    </location>
</feature>
<protein>
    <submittedName>
        <fullName evidence="2">Uncharacterized protein</fullName>
    </submittedName>
</protein>
<keyword evidence="3" id="KW-1185">Reference proteome</keyword>
<dbReference type="EMBL" id="BNJK01000002">
    <property type="protein sequence ID" value="GHO99541.1"/>
    <property type="molecule type" value="Genomic_DNA"/>
</dbReference>
<evidence type="ECO:0000313" key="2">
    <source>
        <dbReference type="EMBL" id="GHO99541.1"/>
    </source>
</evidence>
<evidence type="ECO:0000313" key="3">
    <source>
        <dbReference type="Proteomes" id="UP000597444"/>
    </source>
</evidence>
<reference evidence="2" key="1">
    <citation type="submission" date="2020-10" db="EMBL/GenBank/DDBJ databases">
        <title>Taxonomic study of unclassified bacteria belonging to the class Ktedonobacteria.</title>
        <authorList>
            <person name="Yabe S."/>
            <person name="Wang C.M."/>
            <person name="Zheng Y."/>
            <person name="Sakai Y."/>
            <person name="Cavaletti L."/>
            <person name="Monciardini P."/>
            <person name="Donadio S."/>
        </authorList>
    </citation>
    <scope>NUCLEOTIDE SEQUENCE</scope>
    <source>
        <strain evidence="2">ID150040</strain>
    </source>
</reference>
<comment type="caution">
    <text evidence="2">The sequence shown here is derived from an EMBL/GenBank/DDBJ whole genome shotgun (WGS) entry which is preliminary data.</text>
</comment>
<dbReference type="RefSeq" id="WP_220210183.1">
    <property type="nucleotide sequence ID" value="NZ_BNJK01000002.1"/>
</dbReference>
<gene>
    <name evidence="2" type="ORF">KSF_095890</name>
</gene>
<evidence type="ECO:0000256" key="1">
    <source>
        <dbReference type="SAM" id="MobiDB-lite"/>
    </source>
</evidence>
<dbReference type="Proteomes" id="UP000597444">
    <property type="component" value="Unassembled WGS sequence"/>
</dbReference>
<organism evidence="2 3">
    <name type="scientific">Reticulibacter mediterranei</name>
    <dbReference type="NCBI Taxonomy" id="2778369"/>
    <lineage>
        <taxon>Bacteria</taxon>
        <taxon>Bacillati</taxon>
        <taxon>Chloroflexota</taxon>
        <taxon>Ktedonobacteria</taxon>
        <taxon>Ktedonobacterales</taxon>
        <taxon>Reticulibacteraceae</taxon>
        <taxon>Reticulibacter</taxon>
    </lineage>
</organism>
<proteinExistence type="predicted"/>
<sequence>MTKLLEQTLAEAKWTQAARDEYYKTHPENFAGPDKSFPIRDASDVGDAWGLAGHADNPDAVRAKIKAIAKRLKLTHGLPDTAKDDDEKQESAATIASTVRRPLKKIATLRVCWLEYNARSLNGRIYPKTTCDKIYESAVRKLAANDLPITVFVSHEAANNHVNTELVGRAAKIWQEGNKFWADLDLADTRTAWDMLALAEGNYLRSESMRVLGVELSHDRNYDLPLVVVSEGVEPDLLGIDLTTRPGLADTARIQQVLYESSAHIEPYTESFSVDSVSVTTHHPKEEVSITMNIDGRVLAQAMPAAILEQIKQAGRRTALPTTEAMTSDRQAHQRAHDHIAGVLDECLKPMHGAESARLRALVEATELTEAGRALAMKHAKRLAAAHDEAAQACGMECEGCYNDALGMPLDPDNDGDSIGHDTDNDNESAQKGQDEMTEEQMLAALKAKGYTVAAPKTVQEELQEVRAELAALKEGRLTEAPQRQTQAPSALTEASDYKPEDLYQEGDYLKGPLAPRNWRALADPRVPWPKDVDPSAALKELAPFLAYRLNMEEAHARGRDISMYIGEYEQV</sequence>
<dbReference type="AlphaFoldDB" id="A0A8J3J0V3"/>